<reference evidence="5" key="1">
    <citation type="submission" date="2022-05" db="EMBL/GenBank/DDBJ databases">
        <authorList>
            <person name="Yi M."/>
        </authorList>
    </citation>
    <scope>NUCLEOTIDE SEQUENCE</scope>
    <source>
        <strain evidence="5">DS2</strain>
    </source>
</reference>
<dbReference type="SUPFAM" id="SSF116734">
    <property type="entry name" value="DNA methylase specificity domain"/>
    <property type="match status" value="2"/>
</dbReference>
<dbReference type="Gene3D" id="3.90.220.20">
    <property type="entry name" value="DNA methylase specificity domains"/>
    <property type="match status" value="2"/>
</dbReference>
<evidence type="ECO:0000256" key="3">
    <source>
        <dbReference type="ARBA" id="ARBA00023125"/>
    </source>
</evidence>
<dbReference type="Gene3D" id="1.10.287.1120">
    <property type="entry name" value="Bipartite methylase S protein"/>
    <property type="match status" value="1"/>
</dbReference>
<dbReference type="InterPro" id="IPR044946">
    <property type="entry name" value="Restrct_endonuc_typeI_TRD_sf"/>
</dbReference>
<dbReference type="CDD" id="cd17275">
    <property type="entry name" value="RMtype1_S_MjaORF132P-TRD1-CR1_like"/>
    <property type="match status" value="1"/>
</dbReference>
<dbReference type="GO" id="GO:0009307">
    <property type="term" value="P:DNA restriction-modification system"/>
    <property type="evidence" value="ECO:0007669"/>
    <property type="project" value="UniProtKB-KW"/>
</dbReference>
<keyword evidence="5" id="KW-0540">Nuclease</keyword>
<evidence type="ECO:0000259" key="4">
    <source>
        <dbReference type="Pfam" id="PF01420"/>
    </source>
</evidence>
<feature type="domain" description="Type I restriction modification DNA specificity" evidence="4">
    <location>
        <begin position="58"/>
        <end position="223"/>
    </location>
</feature>
<dbReference type="EMBL" id="JAMHFX010000116">
    <property type="protein sequence ID" value="MCO1620134.1"/>
    <property type="molecule type" value="Genomic_DNA"/>
</dbReference>
<sequence>MTNLSGANLYNGAAVGRQGESMDSPSSFPAYPAYKDSGVAWLGELPQHWRFGCLKHALIELISGGTPESSNPSYWADGDGVPWVAISDMTKGLVIDDTAKAITEAGLRSKGLRVIPAGGLLYSIYASIGKVAVLGLSAVTNQAILGLVVNSAVADQQFVRWWLVSLEGWVKTVSSSNTQDNLNAEKVRNLPSAFPSLTEQTQIARFLDHETARIDALIEEQQRLIELLKEKRQAVISHAVTKGLDPTVQMKDSGVKWLGEVPAHWEITQIKRRCNLITDGAHISPETESGVYCFVSTRDVSDEGIDFDGCLRTSAASYEYLVKTGCQPATGDVLFSKDGTIGRTIVVGENSPDFVVASSLIIIRPNRAELLPIYLDFMCQSWVVSQQVDGFVKGAGLPRLSIQNLTKVVGVFPPLEEQALIAHFLQLQCVAARQLSSEAWRTMELLKERRSALISAAVTGKIDVRAWQPPANVPTPKLVQEAV</sequence>
<keyword evidence="3" id="KW-0238">DNA-binding</keyword>
<dbReference type="GO" id="GO:0016787">
    <property type="term" value="F:hydrolase activity"/>
    <property type="evidence" value="ECO:0007669"/>
    <property type="project" value="UniProtKB-KW"/>
</dbReference>
<evidence type="ECO:0000313" key="6">
    <source>
        <dbReference type="Proteomes" id="UP001202943"/>
    </source>
</evidence>
<evidence type="ECO:0000256" key="2">
    <source>
        <dbReference type="ARBA" id="ARBA00022747"/>
    </source>
</evidence>
<dbReference type="PANTHER" id="PTHR30408:SF12">
    <property type="entry name" value="TYPE I RESTRICTION ENZYME MJAVIII SPECIFICITY SUBUNIT"/>
    <property type="match status" value="1"/>
</dbReference>
<dbReference type="InterPro" id="IPR000055">
    <property type="entry name" value="Restrct_endonuc_typeI_TRD"/>
</dbReference>
<comment type="similarity">
    <text evidence="1">Belongs to the type-I restriction system S methylase family.</text>
</comment>
<dbReference type="InterPro" id="IPR052021">
    <property type="entry name" value="Type-I_RS_S_subunit"/>
</dbReference>
<dbReference type="RefSeq" id="WP_252458890.1">
    <property type="nucleotide sequence ID" value="NZ_JAMHFX010000116.1"/>
</dbReference>
<protein>
    <submittedName>
        <fullName evidence="5">Restriction endonuclease subunit S</fullName>
        <ecNumber evidence="5">3.1.21.-</ecNumber>
    </submittedName>
</protein>
<evidence type="ECO:0000256" key="1">
    <source>
        <dbReference type="ARBA" id="ARBA00010923"/>
    </source>
</evidence>
<dbReference type="PANTHER" id="PTHR30408">
    <property type="entry name" value="TYPE-1 RESTRICTION ENZYME ECOKI SPECIFICITY PROTEIN"/>
    <property type="match status" value="1"/>
</dbReference>
<dbReference type="AlphaFoldDB" id="A0AAW5HG44"/>
<dbReference type="Pfam" id="PF01420">
    <property type="entry name" value="Methylase_S"/>
    <property type="match status" value="2"/>
</dbReference>
<proteinExistence type="inferred from homology"/>
<dbReference type="GO" id="GO:0003677">
    <property type="term" value="F:DNA binding"/>
    <property type="evidence" value="ECO:0007669"/>
    <property type="project" value="UniProtKB-KW"/>
</dbReference>
<organism evidence="5 6">
    <name type="scientific">Pseudomonas putida</name>
    <name type="common">Arthrobacter siderocapsulatus</name>
    <dbReference type="NCBI Taxonomy" id="303"/>
    <lineage>
        <taxon>Bacteria</taxon>
        <taxon>Pseudomonadati</taxon>
        <taxon>Pseudomonadota</taxon>
        <taxon>Gammaproteobacteria</taxon>
        <taxon>Pseudomonadales</taxon>
        <taxon>Pseudomonadaceae</taxon>
        <taxon>Pseudomonas</taxon>
    </lineage>
</organism>
<dbReference type="Proteomes" id="UP001202943">
    <property type="component" value="Unassembled WGS sequence"/>
</dbReference>
<keyword evidence="2" id="KW-0680">Restriction system</keyword>
<reference evidence="5" key="2">
    <citation type="submission" date="2023-08" db="EMBL/GenBank/DDBJ databases">
        <title>Isolation, Identification, Denitrification Characteristics of A Highly Efficient Aerobic Denitrifying Bacterial Strain DS2.</title>
        <authorList>
            <person name="Wang H."/>
        </authorList>
    </citation>
    <scope>NUCLEOTIDE SEQUENCE</scope>
    <source>
        <strain evidence="5">DS2</strain>
    </source>
</reference>
<dbReference type="EC" id="3.1.21.-" evidence="5"/>
<feature type="domain" description="Type I restriction modification DNA specificity" evidence="4">
    <location>
        <begin position="265"/>
        <end position="426"/>
    </location>
</feature>
<gene>
    <name evidence="5" type="ORF">M8C81_05950</name>
</gene>
<comment type="caution">
    <text evidence="5">The sequence shown here is derived from an EMBL/GenBank/DDBJ whole genome shotgun (WGS) entry which is preliminary data.</text>
</comment>
<keyword evidence="5" id="KW-0378">Hydrolase</keyword>
<dbReference type="GO" id="GO:0004519">
    <property type="term" value="F:endonuclease activity"/>
    <property type="evidence" value="ECO:0007669"/>
    <property type="project" value="UniProtKB-KW"/>
</dbReference>
<evidence type="ECO:0000313" key="5">
    <source>
        <dbReference type="EMBL" id="MCO1620134.1"/>
    </source>
</evidence>
<name>A0AAW5HG44_PSEPU</name>
<keyword evidence="5" id="KW-0255">Endonuclease</keyword>
<accession>A0AAW5HG44</accession>